<dbReference type="PROSITE" id="PS50880">
    <property type="entry name" value="TOPRIM"/>
    <property type="match status" value="1"/>
</dbReference>
<dbReference type="EMBL" id="FO681347">
    <property type="protein sequence ID" value="CCV64051.1"/>
    <property type="molecule type" value="Genomic_DNA"/>
</dbReference>
<dbReference type="InterPro" id="IPR003601">
    <property type="entry name" value="Topo_IA_2"/>
</dbReference>
<feature type="site" description="Interaction with DNA" evidence="10">
    <location>
        <position position="292"/>
    </location>
</feature>
<dbReference type="SUPFAM" id="SSF56712">
    <property type="entry name" value="Prokaryotic type I DNA topoisomerase"/>
    <property type="match status" value="1"/>
</dbReference>
<dbReference type="GO" id="GO:0003917">
    <property type="term" value="F:DNA topoisomerase type I (single strand cut, ATP-independent) activity"/>
    <property type="evidence" value="ECO:0007669"/>
    <property type="project" value="UniProtKB-UniRule"/>
</dbReference>
<sequence length="610" mass="69551">MADKVIIVESPSKSKTISSYFDNKVTVLSSKGHIRDLAISGPGGLGIDVENGFMPMYQVIKGKTVLVKDLIKQTKGKEVYLATDPDREGEAIAWHLAQVLNLDVTQKNRVIFREITKPAVLKAIQEPSVIDEPLVESQETRRMLDRIIGFKLSSLLQKKIKSKSAGRVQSVALKLIVDLEKERDAFVPEEYHTITAEFQNFKADYIIKKDYKIKAEEAKRIVDGSTNPFTVSKVEKKENKRKAKQPFTTSTLQQDAINNLSMSSSRTMSVAQSLYEGIEIEGEHVGLITYMRTDSTRLSDIFVTETQDFIKNYFGKEYLGEYKVKKSDNAQDAHEGIRPTSVLRTPESVEQYLSKDEFKLYQRIYQRAVSSLMSDAVFSQTKVTLTTNGYDYLAEGVIRMFPGYQKLFDDSAKDKLLPDIKENETYNAKKVEATQKFTTPPARFSEATLIKELEKLGIGRPSTYAQIIKTLKDRLYVELEEKRFKPTKQGILTSDKLTEFFSNIINVEYTSNMEKELDEIAEHKVNGKVLLKDFYDRFIPTLELADQKMEKIGPEVTDKICPLCGHQLVIRRSKHGEFLGCSNFPKCRHTENIETNPENKEIIEENKQNE</sequence>
<evidence type="ECO:0000256" key="9">
    <source>
        <dbReference type="ARBA" id="ARBA00023235"/>
    </source>
</evidence>
<dbReference type="Pfam" id="PF01396">
    <property type="entry name" value="Zn_ribbon_Top1"/>
    <property type="match status" value="1"/>
</dbReference>
<comment type="catalytic activity">
    <reaction evidence="1 10">
        <text>ATP-independent breakage of single-stranded DNA, followed by passage and rejoining.</text>
        <dbReference type="EC" id="5.6.2.1"/>
    </reaction>
</comment>
<protein>
    <recommendedName>
        <fullName evidence="10">DNA topoisomerase 1</fullName>
        <ecNumber evidence="10">5.6.2.1</ecNumber>
    </recommendedName>
    <alternativeName>
        <fullName evidence="10">DNA topoisomerase I</fullName>
    </alternativeName>
</protein>
<keyword evidence="14" id="KW-1185">Reference proteome</keyword>
<accession>U4KRC9</accession>
<keyword evidence="7 10" id="KW-0799">Topoisomerase</keyword>
<dbReference type="InterPro" id="IPR023405">
    <property type="entry name" value="Topo_IA_core_domain"/>
</dbReference>
<dbReference type="SMART" id="SM00436">
    <property type="entry name" value="TOP1Bc"/>
    <property type="match status" value="1"/>
</dbReference>
<dbReference type="Gene3D" id="3.30.65.10">
    <property type="entry name" value="Bacterial Topoisomerase I, domain 1"/>
    <property type="match status" value="1"/>
</dbReference>
<dbReference type="Pfam" id="PF01131">
    <property type="entry name" value="Topoisom_bac"/>
    <property type="match status" value="1"/>
</dbReference>
<dbReference type="OrthoDB" id="9804262at2"/>
<dbReference type="CDD" id="cd00186">
    <property type="entry name" value="TOP1Ac"/>
    <property type="match status" value="1"/>
</dbReference>
<feature type="active site" description="O-(5'-phospho-DNA)-tyrosine intermediate" evidence="10">
    <location>
        <position position="290"/>
    </location>
</feature>
<comment type="caution">
    <text evidence="10">Lacks conserved residue(s) required for the propagation of feature annotation.</text>
</comment>
<dbReference type="PANTHER" id="PTHR42785:SF1">
    <property type="entry name" value="DNA TOPOISOMERASE"/>
    <property type="match status" value="1"/>
</dbReference>
<evidence type="ECO:0000259" key="12">
    <source>
        <dbReference type="PROSITE" id="PS52039"/>
    </source>
</evidence>
<evidence type="ECO:0000256" key="6">
    <source>
        <dbReference type="ARBA" id="ARBA00022842"/>
    </source>
</evidence>
<keyword evidence="5" id="KW-0862">Zinc</keyword>
<dbReference type="GO" id="GO:0003677">
    <property type="term" value="F:DNA binding"/>
    <property type="evidence" value="ECO:0007669"/>
    <property type="project" value="UniProtKB-KW"/>
</dbReference>
<dbReference type="STRING" id="1318466.BN85404740"/>
<dbReference type="HAMAP" id="MF_00952">
    <property type="entry name" value="Topoisom_1_prok"/>
    <property type="match status" value="1"/>
</dbReference>
<dbReference type="SMART" id="SM00493">
    <property type="entry name" value="TOPRIM"/>
    <property type="match status" value="1"/>
</dbReference>
<comment type="function">
    <text evidence="10">Releases the supercoiling and torsional tension of DNA, which is introduced during the DNA replication and transcription, by transiently cleaving and rejoining one strand of the DNA duplex. Introduces a single-strand break via transesterification at a target site in duplex DNA. The scissile phosphodiester is attacked by the catalytic tyrosine of the enzyme, resulting in the formation of a DNA-(5'-phosphotyrosyl)-enzyme intermediate and the expulsion of a 3'-OH DNA strand. The free DNA strand then undergoes passage around the unbroken strand, thus removing DNA supercoils. Finally, in the religation step, the DNA 3'-OH attacks the covalent intermediate to expel the active-site tyrosine and restore the DNA phosphodiester backbone.</text>
</comment>
<dbReference type="KEGG" id="apal:BN85404740"/>
<dbReference type="GO" id="GO:0006265">
    <property type="term" value="P:DNA topological change"/>
    <property type="evidence" value="ECO:0007669"/>
    <property type="project" value="UniProtKB-UniRule"/>
</dbReference>
<organism evidence="13 14">
    <name type="scientific">Alteracholeplasma palmae (strain ATCC 49389 / J233)</name>
    <name type="common">Acholeplasma palmae</name>
    <dbReference type="NCBI Taxonomy" id="1318466"/>
    <lineage>
        <taxon>Bacteria</taxon>
        <taxon>Bacillati</taxon>
        <taxon>Mycoplasmatota</taxon>
        <taxon>Mollicutes</taxon>
        <taxon>Acholeplasmatales</taxon>
        <taxon>Acholeplasmataceae</taxon>
        <taxon>Acholeplasma</taxon>
    </lineage>
</organism>
<dbReference type="HOGENOM" id="CLU_002929_4_3_14"/>
<dbReference type="InterPro" id="IPR000380">
    <property type="entry name" value="Topo_IA"/>
</dbReference>
<evidence type="ECO:0000313" key="13">
    <source>
        <dbReference type="EMBL" id="CCV64051.1"/>
    </source>
</evidence>
<dbReference type="SMART" id="SM00437">
    <property type="entry name" value="TOP1Ac"/>
    <property type="match status" value="1"/>
</dbReference>
<dbReference type="SUPFAM" id="SSF57783">
    <property type="entry name" value="Zinc beta-ribbon"/>
    <property type="match status" value="1"/>
</dbReference>
<evidence type="ECO:0000256" key="8">
    <source>
        <dbReference type="ARBA" id="ARBA00023125"/>
    </source>
</evidence>
<dbReference type="PROSITE" id="PS00396">
    <property type="entry name" value="TOPO_IA_1"/>
    <property type="match status" value="1"/>
</dbReference>
<name>U4KRC9_ALTPJ</name>
<evidence type="ECO:0000256" key="7">
    <source>
        <dbReference type="ARBA" id="ARBA00023029"/>
    </source>
</evidence>
<feature type="domain" description="Toprim" evidence="11">
    <location>
        <begin position="3"/>
        <end position="115"/>
    </location>
</feature>
<dbReference type="InterPro" id="IPR013824">
    <property type="entry name" value="Topo_IA_cen_sub1"/>
</dbReference>
<dbReference type="RefSeq" id="WP_026657198.1">
    <property type="nucleotide sequence ID" value="NC_022538.1"/>
</dbReference>
<dbReference type="AlphaFoldDB" id="U4KRC9"/>
<evidence type="ECO:0000256" key="3">
    <source>
        <dbReference type="ARBA" id="ARBA00022723"/>
    </source>
</evidence>
<evidence type="ECO:0000259" key="11">
    <source>
        <dbReference type="PROSITE" id="PS50880"/>
    </source>
</evidence>
<reference evidence="13 14" key="1">
    <citation type="journal article" date="2013" name="J. Mol. Microbiol. Biotechnol.">
        <title>Analysis of the Complete Genomes of Acholeplasma brassicae , A. palmae and A. laidlawii and Their Comparison to the Obligate Parasites from ' Candidatus Phytoplasma'.</title>
        <authorList>
            <person name="Kube M."/>
            <person name="Siewert C."/>
            <person name="Migdoll A.M."/>
            <person name="Duduk B."/>
            <person name="Holz S."/>
            <person name="Rabus R."/>
            <person name="Seemuller E."/>
            <person name="Mitrovic J."/>
            <person name="Muller I."/>
            <person name="Buttner C."/>
            <person name="Reinhardt R."/>
        </authorList>
    </citation>
    <scope>NUCLEOTIDE SEQUENCE [LARGE SCALE GENOMIC DNA]</scope>
    <source>
        <strain evidence="13 14">J233</strain>
    </source>
</reference>
<dbReference type="PRINTS" id="PR00417">
    <property type="entry name" value="PRTPISMRASEI"/>
</dbReference>
<dbReference type="EC" id="5.6.2.1" evidence="10"/>
<dbReference type="InterPro" id="IPR006171">
    <property type="entry name" value="TOPRIM_dom"/>
</dbReference>
<dbReference type="Gene3D" id="1.10.290.10">
    <property type="entry name" value="Topoisomerase I, domain 4"/>
    <property type="match status" value="1"/>
</dbReference>
<evidence type="ECO:0000256" key="10">
    <source>
        <dbReference type="HAMAP-Rule" id="MF_00952"/>
    </source>
</evidence>
<dbReference type="Gene3D" id="1.10.460.10">
    <property type="entry name" value="Topoisomerase I, domain 2"/>
    <property type="match status" value="1"/>
</dbReference>
<dbReference type="Pfam" id="PF01751">
    <property type="entry name" value="Toprim"/>
    <property type="match status" value="1"/>
</dbReference>
<evidence type="ECO:0000256" key="1">
    <source>
        <dbReference type="ARBA" id="ARBA00000213"/>
    </source>
</evidence>
<proteinExistence type="inferred from homology"/>
<keyword evidence="8 10" id="KW-0238">DNA-binding</keyword>
<keyword evidence="6" id="KW-0460">Magnesium</keyword>
<comment type="similarity">
    <text evidence="2 10">Belongs to the type IA topoisomerase family.</text>
</comment>
<evidence type="ECO:0000256" key="2">
    <source>
        <dbReference type="ARBA" id="ARBA00009446"/>
    </source>
</evidence>
<feature type="site" description="Interaction with DNA" evidence="10">
    <location>
        <position position="142"/>
    </location>
</feature>
<keyword evidence="9 10" id="KW-0413">Isomerase</keyword>
<dbReference type="InterPro" id="IPR013497">
    <property type="entry name" value="Topo_IA_cen"/>
</dbReference>
<evidence type="ECO:0000256" key="4">
    <source>
        <dbReference type="ARBA" id="ARBA00022771"/>
    </source>
</evidence>
<dbReference type="Gene3D" id="3.40.50.140">
    <property type="match status" value="1"/>
</dbReference>
<dbReference type="NCBIfam" id="TIGR01051">
    <property type="entry name" value="topA_bact"/>
    <property type="match status" value="1"/>
</dbReference>
<feature type="site" description="Interaction with DNA" evidence="10">
    <location>
        <position position="141"/>
    </location>
</feature>
<feature type="domain" description="Topo IA-type catalytic" evidence="12">
    <location>
        <begin position="131"/>
        <end position="542"/>
    </location>
</feature>
<dbReference type="InterPro" id="IPR013825">
    <property type="entry name" value="Topo_IA_cen_sub2"/>
</dbReference>
<dbReference type="InterPro" id="IPR013826">
    <property type="entry name" value="Topo_IA_cen_sub3"/>
</dbReference>
<dbReference type="PANTHER" id="PTHR42785">
    <property type="entry name" value="DNA TOPOISOMERASE, TYPE IA, CORE"/>
    <property type="match status" value="1"/>
</dbReference>
<feature type="site" description="Interaction with DNA" evidence="10">
    <location>
        <position position="474"/>
    </location>
</feature>
<feature type="site" description="Interaction with DNA" evidence="10">
    <location>
        <position position="33"/>
    </location>
</feature>
<dbReference type="Proteomes" id="UP000032740">
    <property type="component" value="Chromosome"/>
</dbReference>
<dbReference type="InterPro" id="IPR013498">
    <property type="entry name" value="Topo_IA_Znf"/>
</dbReference>
<dbReference type="PROSITE" id="PS52039">
    <property type="entry name" value="TOPO_IA_2"/>
    <property type="match status" value="1"/>
</dbReference>
<dbReference type="InterPro" id="IPR003602">
    <property type="entry name" value="Topo_IA_DNA-bd_dom"/>
</dbReference>
<gene>
    <name evidence="10 13" type="primary">topA</name>
    <name evidence="13" type="ORF">BN85404740</name>
</gene>
<feature type="site" description="Interaction with DNA" evidence="10">
    <location>
        <position position="145"/>
    </location>
</feature>
<dbReference type="InterPro" id="IPR028612">
    <property type="entry name" value="Topoisom_1_IA"/>
</dbReference>
<dbReference type="GO" id="GO:0008270">
    <property type="term" value="F:zinc ion binding"/>
    <property type="evidence" value="ECO:0007669"/>
    <property type="project" value="UniProtKB-KW"/>
</dbReference>
<dbReference type="GO" id="GO:0005694">
    <property type="term" value="C:chromosome"/>
    <property type="evidence" value="ECO:0007669"/>
    <property type="project" value="InterPro"/>
</dbReference>
<keyword evidence="4" id="KW-0863">Zinc-finger</keyword>
<dbReference type="Gene3D" id="2.70.20.10">
    <property type="entry name" value="Topoisomerase I, domain 3"/>
    <property type="match status" value="1"/>
</dbReference>
<dbReference type="InterPro" id="IPR005733">
    <property type="entry name" value="TopoI_bac-type"/>
</dbReference>
<keyword evidence="3" id="KW-0479">Metal-binding</keyword>
<evidence type="ECO:0000256" key="5">
    <source>
        <dbReference type="ARBA" id="ARBA00022833"/>
    </source>
</evidence>
<comment type="subunit">
    <text evidence="10">Monomer.</text>
</comment>
<dbReference type="InterPro" id="IPR023406">
    <property type="entry name" value="Topo_IA_AS"/>
</dbReference>
<evidence type="ECO:0000313" key="14">
    <source>
        <dbReference type="Proteomes" id="UP000032740"/>
    </source>
</evidence>
<feature type="region of interest" description="Interaction with DNA" evidence="10">
    <location>
        <begin position="164"/>
        <end position="169"/>
    </location>
</feature>